<dbReference type="EMBL" id="AAMOUS010000023">
    <property type="protein sequence ID" value="EDJ5914257.1"/>
    <property type="molecule type" value="Genomic_DNA"/>
</dbReference>
<evidence type="ECO:0000256" key="1">
    <source>
        <dbReference type="ARBA" id="ARBA00006157"/>
    </source>
</evidence>
<keyword evidence="2" id="KW-0805">Transcription regulation</keyword>
<evidence type="ECO:0000259" key="5">
    <source>
        <dbReference type="Pfam" id="PF13693"/>
    </source>
</evidence>
<name>A0A639YPK8_SALER</name>
<organism evidence="6">
    <name type="scientific">Salmonella enterica</name>
    <name type="common">Salmonella choleraesuis</name>
    <dbReference type="NCBI Taxonomy" id="28901"/>
    <lineage>
        <taxon>Bacteria</taxon>
        <taxon>Pseudomonadati</taxon>
        <taxon>Pseudomonadota</taxon>
        <taxon>Gammaproteobacteria</taxon>
        <taxon>Enterobacterales</taxon>
        <taxon>Enterobacteriaceae</taxon>
        <taxon>Salmonella</taxon>
    </lineage>
</organism>
<evidence type="ECO:0000256" key="4">
    <source>
        <dbReference type="ARBA" id="ARBA00023163"/>
    </source>
</evidence>
<gene>
    <name evidence="6" type="ORF">GFE59_13820</name>
</gene>
<evidence type="ECO:0000313" key="6">
    <source>
        <dbReference type="EMBL" id="EDJ5914257.1"/>
    </source>
</evidence>
<evidence type="ECO:0000256" key="3">
    <source>
        <dbReference type="ARBA" id="ARBA00023125"/>
    </source>
</evidence>
<sequence length="70" mass="7875">MAVKKRSGMHRADIVAALRKSNTSLSQLGIQNNLSKYTLKNALDKPYSRGEKIIADALGMQPEDIWPDRY</sequence>
<keyword evidence="3" id="KW-0238">DNA-binding</keyword>
<dbReference type="GO" id="GO:0003677">
    <property type="term" value="F:DNA binding"/>
    <property type="evidence" value="ECO:0007669"/>
    <property type="project" value="UniProtKB-KW"/>
</dbReference>
<reference evidence="6" key="1">
    <citation type="submission" date="2019-10" db="EMBL/GenBank/DDBJ databases">
        <authorList>
            <consortium name="PulseNet: The National Subtyping Network for Foodborne Disease Surveillance"/>
            <person name="Tarr C.L."/>
            <person name="Trees E."/>
            <person name="Katz L.S."/>
            <person name="Carleton-Romer H.A."/>
            <person name="Stroika S."/>
            <person name="Kucerova Z."/>
            <person name="Roache K.F."/>
            <person name="Sabol A.L."/>
            <person name="Besser J."/>
            <person name="Gerner-Smidt P."/>
        </authorList>
    </citation>
    <scope>NUCLEOTIDE SEQUENCE</scope>
    <source>
        <strain evidence="6">PNUSAS111674</strain>
    </source>
</reference>
<dbReference type="Gene3D" id="1.10.260.40">
    <property type="entry name" value="lambda repressor-like DNA-binding domains"/>
    <property type="match status" value="1"/>
</dbReference>
<dbReference type="SUPFAM" id="SSF47413">
    <property type="entry name" value="lambda repressor-like DNA-binding domains"/>
    <property type="match status" value="1"/>
</dbReference>
<accession>A0A639YPK8</accession>
<evidence type="ECO:0000256" key="2">
    <source>
        <dbReference type="ARBA" id="ARBA00023015"/>
    </source>
</evidence>
<dbReference type="Pfam" id="PF13693">
    <property type="entry name" value="HTH_35"/>
    <property type="match status" value="1"/>
</dbReference>
<dbReference type="AlphaFoldDB" id="A0A639YPK8"/>
<protein>
    <submittedName>
        <fullName evidence="6">Transcriptional regulator</fullName>
    </submittedName>
</protein>
<dbReference type="InterPro" id="IPR010982">
    <property type="entry name" value="Lambda_DNA-bd_dom_sf"/>
</dbReference>
<feature type="domain" description="Ner winged helix-turn-helix DNA-binding" evidence="5">
    <location>
        <begin position="9"/>
        <end position="70"/>
    </location>
</feature>
<proteinExistence type="inferred from homology"/>
<keyword evidence="4" id="KW-0804">Transcription</keyword>
<dbReference type="InterPro" id="IPR038722">
    <property type="entry name" value="Ner_HTH_dom"/>
</dbReference>
<comment type="caution">
    <text evidence="6">The sequence shown here is derived from an EMBL/GenBank/DDBJ whole genome shotgun (WGS) entry which is preliminary data.</text>
</comment>
<comment type="similarity">
    <text evidence="1">Belongs to the ner transcriptional regulatory family.</text>
</comment>